<feature type="region of interest" description="Disordered" evidence="1">
    <location>
        <begin position="1"/>
        <end position="23"/>
    </location>
</feature>
<evidence type="ECO:0000313" key="2">
    <source>
        <dbReference type="EMBL" id="GAA4016305.1"/>
    </source>
</evidence>
<feature type="compositionally biased region" description="Polar residues" evidence="1">
    <location>
        <begin position="1"/>
        <end position="15"/>
    </location>
</feature>
<dbReference type="Proteomes" id="UP001500034">
    <property type="component" value="Unassembled WGS sequence"/>
</dbReference>
<reference evidence="3" key="1">
    <citation type="journal article" date="2019" name="Int. J. Syst. Evol. Microbiol.">
        <title>The Global Catalogue of Microorganisms (GCM) 10K type strain sequencing project: providing services to taxonomists for standard genome sequencing and annotation.</title>
        <authorList>
            <consortium name="The Broad Institute Genomics Platform"/>
            <consortium name="The Broad Institute Genome Sequencing Center for Infectious Disease"/>
            <person name="Wu L."/>
            <person name="Ma J."/>
        </authorList>
    </citation>
    <scope>NUCLEOTIDE SEQUENCE [LARGE SCALE GENOMIC DNA]</scope>
    <source>
        <strain evidence="3">JCM 17027</strain>
    </source>
</reference>
<organism evidence="2 3">
    <name type="scientific">Streptomyces marokkonensis</name>
    <dbReference type="NCBI Taxonomy" id="324855"/>
    <lineage>
        <taxon>Bacteria</taxon>
        <taxon>Bacillati</taxon>
        <taxon>Actinomycetota</taxon>
        <taxon>Actinomycetes</taxon>
        <taxon>Kitasatosporales</taxon>
        <taxon>Streptomycetaceae</taxon>
        <taxon>Streptomyces</taxon>
    </lineage>
</organism>
<keyword evidence="3" id="KW-1185">Reference proteome</keyword>
<evidence type="ECO:0000256" key="1">
    <source>
        <dbReference type="SAM" id="MobiDB-lite"/>
    </source>
</evidence>
<evidence type="ECO:0000313" key="3">
    <source>
        <dbReference type="Proteomes" id="UP001500034"/>
    </source>
</evidence>
<proteinExistence type="predicted"/>
<accession>A0ABP7SU01</accession>
<gene>
    <name evidence="2" type="ORF">GCM10022384_69330</name>
</gene>
<comment type="caution">
    <text evidence="2">The sequence shown here is derived from an EMBL/GenBank/DDBJ whole genome shotgun (WGS) entry which is preliminary data.</text>
</comment>
<protein>
    <submittedName>
        <fullName evidence="2">Uncharacterized protein</fullName>
    </submittedName>
</protein>
<dbReference type="EMBL" id="BAABCQ010000292">
    <property type="protein sequence ID" value="GAA4016305.1"/>
    <property type="molecule type" value="Genomic_DNA"/>
</dbReference>
<name>A0ABP7SU01_9ACTN</name>
<sequence>MRDDATVSTLASPASASHVKRTGATWGAPADRIVVNVATNRASFKNASTDSDTVTAAGCREGSVISCAS</sequence>